<reference evidence="1" key="1">
    <citation type="submission" date="2014-09" db="EMBL/GenBank/DDBJ databases">
        <authorList>
            <person name="Magalhaes I.L.F."/>
            <person name="Oliveira U."/>
            <person name="Santos F.R."/>
            <person name="Vidigal T.H.D.A."/>
            <person name="Brescovit A.D."/>
            <person name="Santos A.J."/>
        </authorList>
    </citation>
    <scope>NUCLEOTIDE SEQUENCE</scope>
    <source>
        <tissue evidence="1">Shoot tissue taken approximately 20 cm above the soil surface</tissue>
    </source>
</reference>
<proteinExistence type="predicted"/>
<dbReference type="EMBL" id="GBRH01267331">
    <property type="protein sequence ID" value="JAD30564.1"/>
    <property type="molecule type" value="Transcribed_RNA"/>
</dbReference>
<accession>A0A0A8YU24</accession>
<evidence type="ECO:0000313" key="1">
    <source>
        <dbReference type="EMBL" id="JAD30564.1"/>
    </source>
</evidence>
<name>A0A0A8YU24_ARUDO</name>
<dbReference type="AlphaFoldDB" id="A0A0A8YU24"/>
<organism evidence="1">
    <name type="scientific">Arundo donax</name>
    <name type="common">Giant reed</name>
    <name type="synonym">Donax arundinaceus</name>
    <dbReference type="NCBI Taxonomy" id="35708"/>
    <lineage>
        <taxon>Eukaryota</taxon>
        <taxon>Viridiplantae</taxon>
        <taxon>Streptophyta</taxon>
        <taxon>Embryophyta</taxon>
        <taxon>Tracheophyta</taxon>
        <taxon>Spermatophyta</taxon>
        <taxon>Magnoliopsida</taxon>
        <taxon>Liliopsida</taxon>
        <taxon>Poales</taxon>
        <taxon>Poaceae</taxon>
        <taxon>PACMAD clade</taxon>
        <taxon>Arundinoideae</taxon>
        <taxon>Arundineae</taxon>
        <taxon>Arundo</taxon>
    </lineage>
</organism>
<reference evidence="1" key="2">
    <citation type="journal article" date="2015" name="Data Brief">
        <title>Shoot transcriptome of the giant reed, Arundo donax.</title>
        <authorList>
            <person name="Barrero R.A."/>
            <person name="Guerrero F.D."/>
            <person name="Moolhuijzen P."/>
            <person name="Goolsby J.A."/>
            <person name="Tidwell J."/>
            <person name="Bellgard S.E."/>
            <person name="Bellgard M.I."/>
        </authorList>
    </citation>
    <scope>NUCLEOTIDE SEQUENCE</scope>
    <source>
        <tissue evidence="1">Shoot tissue taken approximately 20 cm above the soil surface</tissue>
    </source>
</reference>
<sequence>MIHYTSNSGYRGMKEKKEQLLFVSM</sequence>
<protein>
    <submittedName>
        <fullName evidence="1">Uncharacterized protein</fullName>
    </submittedName>
</protein>